<evidence type="ECO:0000313" key="1">
    <source>
        <dbReference type="EMBL" id="KAG7447617.1"/>
    </source>
</evidence>
<evidence type="ECO:0000313" key="2">
    <source>
        <dbReference type="Proteomes" id="UP000812287"/>
    </source>
</evidence>
<reference evidence="1" key="1">
    <citation type="submission" date="2020-11" db="EMBL/GenBank/DDBJ databases">
        <title>Adaptations for nitrogen fixation in a non-lichenized fungal sporocarp promotes dispersal by wood-feeding termites.</title>
        <authorList>
            <consortium name="DOE Joint Genome Institute"/>
            <person name="Koch R.A."/>
            <person name="Yoon G."/>
            <person name="Arayal U."/>
            <person name="Lail K."/>
            <person name="Amirebrahimi M."/>
            <person name="Labutti K."/>
            <person name="Lipzen A."/>
            <person name="Riley R."/>
            <person name="Barry K."/>
            <person name="Henrissat B."/>
            <person name="Grigoriev I.V."/>
            <person name="Herr J.R."/>
            <person name="Aime M.C."/>
        </authorList>
    </citation>
    <scope>NUCLEOTIDE SEQUENCE</scope>
    <source>
        <strain evidence="1">MCA 3950</strain>
    </source>
</reference>
<dbReference type="Proteomes" id="UP000812287">
    <property type="component" value="Unassembled WGS sequence"/>
</dbReference>
<keyword evidence="2" id="KW-1185">Reference proteome</keyword>
<dbReference type="AlphaFoldDB" id="A0A9P7VVI5"/>
<dbReference type="GeneID" id="66101363"/>
<name>A0A9P7VVI5_9AGAR</name>
<dbReference type="EMBL" id="MU250531">
    <property type="protein sequence ID" value="KAG7447617.1"/>
    <property type="molecule type" value="Genomic_DNA"/>
</dbReference>
<sequence length="399" mass="43617">MLRHFSSDLRRHVLVNGRYISPETLRVARIGNLPEGYNLADVLQASKANLSPLEQILPDKNHITLRFFNEDLAKRFCLAKSNAHMMDSAYESPVELVSAKTVAYCGLGASRKVKLTAASPLTKETTLAALSQFGDPTVTDIRLYDGSAFIDFADVNTAIKAVSSPEIEGLVDAKFVYCETSRQLRVPSFVSRASEMRHDGRRTVILSHIKNVDRVEEAVWSVVESKTSDRVLDSQLVAEQKVMVISFATAAFAAEFKEKLKPKGLKVKVHLVKSHMYKDQVSAIGMGASRTLQILGGGSQDLAQFNQFGPVLQTVQNDDVIEITYKSFWDSMNALLKLESGNHGVTGFDGASISFPKTSPVTVAPPRLPPSSEPSPSLEGLMFVAKAESLIAEALQSEA</sequence>
<accession>A0A9P7VVI5</accession>
<dbReference type="OrthoDB" id="2906607at2759"/>
<gene>
    <name evidence="1" type="ORF">BT62DRAFT_1074989</name>
</gene>
<protein>
    <submittedName>
        <fullName evidence="1">Uncharacterized protein</fullName>
    </submittedName>
</protein>
<dbReference type="RefSeq" id="XP_043041117.1">
    <property type="nucleotide sequence ID" value="XM_043179069.1"/>
</dbReference>
<comment type="caution">
    <text evidence="1">The sequence shown here is derived from an EMBL/GenBank/DDBJ whole genome shotgun (WGS) entry which is preliminary data.</text>
</comment>
<proteinExistence type="predicted"/>
<organism evidence="1 2">
    <name type="scientific">Guyanagaster necrorhizus</name>
    <dbReference type="NCBI Taxonomy" id="856835"/>
    <lineage>
        <taxon>Eukaryota</taxon>
        <taxon>Fungi</taxon>
        <taxon>Dikarya</taxon>
        <taxon>Basidiomycota</taxon>
        <taxon>Agaricomycotina</taxon>
        <taxon>Agaricomycetes</taxon>
        <taxon>Agaricomycetidae</taxon>
        <taxon>Agaricales</taxon>
        <taxon>Marasmiineae</taxon>
        <taxon>Physalacriaceae</taxon>
        <taxon>Guyanagaster</taxon>
    </lineage>
</organism>